<evidence type="ECO:0008006" key="8">
    <source>
        <dbReference type="Google" id="ProtNLM"/>
    </source>
</evidence>
<name>A0AAV9NVW3_9PEZI</name>
<organism evidence="6 7">
    <name type="scientific">Saxophila tyrrhenica</name>
    <dbReference type="NCBI Taxonomy" id="1690608"/>
    <lineage>
        <taxon>Eukaryota</taxon>
        <taxon>Fungi</taxon>
        <taxon>Dikarya</taxon>
        <taxon>Ascomycota</taxon>
        <taxon>Pezizomycotina</taxon>
        <taxon>Dothideomycetes</taxon>
        <taxon>Dothideomycetidae</taxon>
        <taxon>Mycosphaerellales</taxon>
        <taxon>Extremaceae</taxon>
        <taxon>Saxophila</taxon>
    </lineage>
</organism>
<feature type="compositionally biased region" description="Acidic residues" evidence="4">
    <location>
        <begin position="15"/>
        <end position="24"/>
    </location>
</feature>
<keyword evidence="7" id="KW-1185">Reference proteome</keyword>
<keyword evidence="2" id="KW-0560">Oxidoreductase</keyword>
<proteinExistence type="inferred from homology"/>
<dbReference type="GO" id="GO:0016491">
    <property type="term" value="F:oxidoreductase activity"/>
    <property type="evidence" value="ECO:0007669"/>
    <property type="project" value="UniProtKB-KW"/>
</dbReference>
<gene>
    <name evidence="6" type="ORF">LTR77_010359</name>
</gene>
<sequence>MAARNESGRPREDDMAFDENDTAGDEDHLIAKEGRSHDGARRYEAPAARERPFNKYLVILSVMLGVVCLGLMAALYFATRSDGGIKSPIPTMPKKFVKFEQNPLYAGPSTQEIDQAWGSLTPDGDGFLIIDNPRTYNLPPGKQTSKGEVYDVSLFHQLHCLTNIRKHMILLTGALGSNNTEQIQKVLLDPEVPHMYHCLDYIRQALMCAGDLTIEWPREEEDGRRFAFDGWGITHECKSWDAIMKYMADNDIMGAF</sequence>
<accession>A0AAV9NVW3</accession>
<protein>
    <recommendedName>
        <fullName evidence="8">Oxidase ustYa</fullName>
    </recommendedName>
</protein>
<feature type="compositionally biased region" description="Basic and acidic residues" evidence="4">
    <location>
        <begin position="1"/>
        <end position="14"/>
    </location>
</feature>
<dbReference type="GO" id="GO:0043386">
    <property type="term" value="P:mycotoxin biosynthetic process"/>
    <property type="evidence" value="ECO:0007669"/>
    <property type="project" value="InterPro"/>
</dbReference>
<dbReference type="PANTHER" id="PTHR33365:SF11">
    <property type="entry name" value="TAT PATHWAY SIGNAL SEQUENCE"/>
    <property type="match status" value="1"/>
</dbReference>
<feature type="region of interest" description="Disordered" evidence="4">
    <location>
        <begin position="1"/>
        <end position="43"/>
    </location>
</feature>
<feature type="compositionally biased region" description="Basic and acidic residues" evidence="4">
    <location>
        <begin position="25"/>
        <end position="43"/>
    </location>
</feature>
<keyword evidence="5" id="KW-0472">Membrane</keyword>
<dbReference type="GeneID" id="89931688"/>
<dbReference type="EMBL" id="JAVRRT010000022">
    <property type="protein sequence ID" value="KAK5163963.1"/>
    <property type="molecule type" value="Genomic_DNA"/>
</dbReference>
<evidence type="ECO:0000256" key="2">
    <source>
        <dbReference type="ARBA" id="ARBA00023002"/>
    </source>
</evidence>
<evidence type="ECO:0000256" key="3">
    <source>
        <dbReference type="ARBA" id="ARBA00035112"/>
    </source>
</evidence>
<evidence type="ECO:0000313" key="7">
    <source>
        <dbReference type="Proteomes" id="UP001337655"/>
    </source>
</evidence>
<reference evidence="6 7" key="1">
    <citation type="submission" date="2023-08" db="EMBL/GenBank/DDBJ databases">
        <title>Black Yeasts Isolated from many extreme environments.</title>
        <authorList>
            <person name="Coleine C."/>
            <person name="Stajich J.E."/>
            <person name="Selbmann L."/>
        </authorList>
    </citation>
    <scope>NUCLEOTIDE SEQUENCE [LARGE SCALE GENOMIC DNA]</scope>
    <source>
        <strain evidence="6 7">CCFEE 5935</strain>
    </source>
</reference>
<comment type="caution">
    <text evidence="6">The sequence shown here is derived from an EMBL/GenBank/DDBJ whole genome shotgun (WGS) entry which is preliminary data.</text>
</comment>
<dbReference type="Pfam" id="PF11807">
    <property type="entry name" value="UstYa"/>
    <property type="match status" value="1"/>
</dbReference>
<comment type="similarity">
    <text evidence="3">Belongs to the ustYa family.</text>
</comment>
<evidence type="ECO:0000256" key="5">
    <source>
        <dbReference type="SAM" id="Phobius"/>
    </source>
</evidence>
<keyword evidence="5" id="KW-0812">Transmembrane</keyword>
<feature type="transmembrane region" description="Helical" evidence="5">
    <location>
        <begin position="56"/>
        <end position="78"/>
    </location>
</feature>
<comment type="pathway">
    <text evidence="1">Mycotoxin biosynthesis.</text>
</comment>
<evidence type="ECO:0000313" key="6">
    <source>
        <dbReference type="EMBL" id="KAK5163963.1"/>
    </source>
</evidence>
<keyword evidence="5" id="KW-1133">Transmembrane helix</keyword>
<evidence type="ECO:0000256" key="1">
    <source>
        <dbReference type="ARBA" id="ARBA00004685"/>
    </source>
</evidence>
<dbReference type="Proteomes" id="UP001337655">
    <property type="component" value="Unassembled WGS sequence"/>
</dbReference>
<dbReference type="PANTHER" id="PTHR33365">
    <property type="entry name" value="YALI0B05434P"/>
    <property type="match status" value="1"/>
</dbReference>
<dbReference type="InterPro" id="IPR021765">
    <property type="entry name" value="UstYa-like"/>
</dbReference>
<dbReference type="RefSeq" id="XP_064654327.1">
    <property type="nucleotide sequence ID" value="XM_064807580.1"/>
</dbReference>
<evidence type="ECO:0000256" key="4">
    <source>
        <dbReference type="SAM" id="MobiDB-lite"/>
    </source>
</evidence>
<dbReference type="AlphaFoldDB" id="A0AAV9NVW3"/>